<evidence type="ECO:0000313" key="3">
    <source>
        <dbReference type="Proteomes" id="UP000092460"/>
    </source>
</evidence>
<keyword evidence="3" id="KW-1185">Reference proteome</keyword>
<dbReference type="Gene3D" id="3.30.60.30">
    <property type="match status" value="1"/>
</dbReference>
<sequence>MQAFPMLIVRVVVVVLIFASCLCIAVPVISARCHLFCEYKRDYVCASWNYMNCSWLNECMVRKRNCLNSEENWEVTNRGYCREESPNCNQIKHTVVWTIR</sequence>
<protein>
    <submittedName>
        <fullName evidence="2">Uncharacterized protein</fullName>
    </submittedName>
</protein>
<dbReference type="EMBL" id="JXJN01016725">
    <property type="status" value="NOT_ANNOTATED_CDS"/>
    <property type="molecule type" value="Genomic_DNA"/>
</dbReference>
<name>A0A1B0BM87_9MUSC</name>
<reference evidence="2" key="2">
    <citation type="submission" date="2020-05" db="UniProtKB">
        <authorList>
            <consortium name="EnsemblMetazoa"/>
        </authorList>
    </citation>
    <scope>IDENTIFICATION</scope>
    <source>
        <strain evidence="2">IAEA</strain>
    </source>
</reference>
<keyword evidence="1" id="KW-0812">Transmembrane</keyword>
<feature type="transmembrane region" description="Helical" evidence="1">
    <location>
        <begin position="7"/>
        <end position="29"/>
    </location>
</feature>
<dbReference type="AlphaFoldDB" id="A0A1B0BM87"/>
<dbReference type="EnsemblMetazoa" id="GPPI034541-RA">
    <property type="protein sequence ID" value="GPPI034541-PA"/>
    <property type="gene ID" value="GPPI034541"/>
</dbReference>
<organism evidence="2 3">
    <name type="scientific">Glossina palpalis gambiensis</name>
    <dbReference type="NCBI Taxonomy" id="67801"/>
    <lineage>
        <taxon>Eukaryota</taxon>
        <taxon>Metazoa</taxon>
        <taxon>Ecdysozoa</taxon>
        <taxon>Arthropoda</taxon>
        <taxon>Hexapoda</taxon>
        <taxon>Insecta</taxon>
        <taxon>Pterygota</taxon>
        <taxon>Neoptera</taxon>
        <taxon>Endopterygota</taxon>
        <taxon>Diptera</taxon>
        <taxon>Brachycera</taxon>
        <taxon>Muscomorpha</taxon>
        <taxon>Hippoboscoidea</taxon>
        <taxon>Glossinidae</taxon>
        <taxon>Glossina</taxon>
    </lineage>
</organism>
<keyword evidence="1" id="KW-1133">Transmembrane helix</keyword>
<accession>A0A1B0BM87</accession>
<reference evidence="3" key="1">
    <citation type="submission" date="2015-01" db="EMBL/GenBank/DDBJ databases">
        <authorList>
            <person name="Aksoy S."/>
            <person name="Warren W."/>
            <person name="Wilson R.K."/>
        </authorList>
    </citation>
    <scope>NUCLEOTIDE SEQUENCE [LARGE SCALE GENOMIC DNA]</scope>
    <source>
        <strain evidence="3">IAEA</strain>
    </source>
</reference>
<dbReference type="VEuPathDB" id="VectorBase:GPPI034541"/>
<dbReference type="Proteomes" id="UP000092460">
    <property type="component" value="Unassembled WGS sequence"/>
</dbReference>
<evidence type="ECO:0000313" key="2">
    <source>
        <dbReference type="EnsemblMetazoa" id="GPPI034541-PA"/>
    </source>
</evidence>
<evidence type="ECO:0000256" key="1">
    <source>
        <dbReference type="SAM" id="Phobius"/>
    </source>
</evidence>
<keyword evidence="1" id="KW-0472">Membrane</keyword>
<proteinExistence type="predicted"/>